<keyword evidence="1" id="KW-0472">Membrane</keyword>
<proteinExistence type="predicted"/>
<comment type="caution">
    <text evidence="2">The sequence shown here is derived from an EMBL/GenBank/DDBJ whole genome shotgun (WGS) entry which is preliminary data.</text>
</comment>
<dbReference type="EMBL" id="BONQ01000047">
    <property type="protein sequence ID" value="GIG44886.1"/>
    <property type="molecule type" value="Genomic_DNA"/>
</dbReference>
<sequence>MLAIEPGGGPAAACAGMAVPSSTTRVAARTVSPRLVTDMAAPFGVAFIVVYESVLAGNRLFQELARRVPMRHQQNRSMEVS</sequence>
<name>A0A919PKH4_9ACTN</name>
<keyword evidence="1" id="KW-1133">Transmembrane helix</keyword>
<gene>
    <name evidence="2" type="ORF">Dsi01nite_029270</name>
</gene>
<organism evidence="2 3">
    <name type="scientific">Dactylosporangium siamense</name>
    <dbReference type="NCBI Taxonomy" id="685454"/>
    <lineage>
        <taxon>Bacteria</taxon>
        <taxon>Bacillati</taxon>
        <taxon>Actinomycetota</taxon>
        <taxon>Actinomycetes</taxon>
        <taxon>Micromonosporales</taxon>
        <taxon>Micromonosporaceae</taxon>
        <taxon>Dactylosporangium</taxon>
    </lineage>
</organism>
<feature type="transmembrane region" description="Helical" evidence="1">
    <location>
        <begin position="39"/>
        <end position="61"/>
    </location>
</feature>
<reference evidence="2" key="1">
    <citation type="submission" date="2021-01" db="EMBL/GenBank/DDBJ databases">
        <title>Whole genome shotgun sequence of Dactylosporangium siamense NBRC 106093.</title>
        <authorList>
            <person name="Komaki H."/>
            <person name="Tamura T."/>
        </authorList>
    </citation>
    <scope>NUCLEOTIDE SEQUENCE</scope>
    <source>
        <strain evidence="2">NBRC 106093</strain>
    </source>
</reference>
<keyword evidence="1" id="KW-0812">Transmembrane</keyword>
<protein>
    <submittedName>
        <fullName evidence="2">Uncharacterized protein</fullName>
    </submittedName>
</protein>
<evidence type="ECO:0000256" key="1">
    <source>
        <dbReference type="SAM" id="Phobius"/>
    </source>
</evidence>
<accession>A0A919PKH4</accession>
<keyword evidence="3" id="KW-1185">Reference proteome</keyword>
<dbReference type="Proteomes" id="UP000660611">
    <property type="component" value="Unassembled WGS sequence"/>
</dbReference>
<dbReference type="AlphaFoldDB" id="A0A919PKH4"/>
<evidence type="ECO:0000313" key="2">
    <source>
        <dbReference type="EMBL" id="GIG44886.1"/>
    </source>
</evidence>
<evidence type="ECO:0000313" key="3">
    <source>
        <dbReference type="Proteomes" id="UP000660611"/>
    </source>
</evidence>